<name>A0ABT4RTP6_9ACTN</name>
<organism evidence="2 3">
    <name type="scientific">Solirubrobacter deserti</name>
    <dbReference type="NCBI Taxonomy" id="2282478"/>
    <lineage>
        <taxon>Bacteria</taxon>
        <taxon>Bacillati</taxon>
        <taxon>Actinomycetota</taxon>
        <taxon>Thermoleophilia</taxon>
        <taxon>Solirubrobacterales</taxon>
        <taxon>Solirubrobacteraceae</taxon>
        <taxon>Solirubrobacter</taxon>
    </lineage>
</organism>
<evidence type="ECO:0000313" key="2">
    <source>
        <dbReference type="EMBL" id="MDA0141956.1"/>
    </source>
</evidence>
<gene>
    <name evidence="2" type="ORF">OJ962_31005</name>
</gene>
<proteinExistence type="predicted"/>
<dbReference type="Proteomes" id="UP001147700">
    <property type="component" value="Unassembled WGS sequence"/>
</dbReference>
<reference evidence="2" key="1">
    <citation type="submission" date="2022-10" db="EMBL/GenBank/DDBJ databases">
        <title>The WGS of Solirubrobacter sp. CPCC 204708.</title>
        <authorList>
            <person name="Jiang Z."/>
        </authorList>
    </citation>
    <scope>NUCLEOTIDE SEQUENCE</scope>
    <source>
        <strain evidence="2">CPCC 204708</strain>
    </source>
</reference>
<dbReference type="RefSeq" id="WP_270006830.1">
    <property type="nucleotide sequence ID" value="NZ_JAPCID010000070.1"/>
</dbReference>
<evidence type="ECO:0000313" key="3">
    <source>
        <dbReference type="Proteomes" id="UP001147700"/>
    </source>
</evidence>
<keyword evidence="1" id="KW-0812">Transmembrane</keyword>
<accession>A0ABT4RTP6</accession>
<keyword evidence="1" id="KW-1133">Transmembrane helix</keyword>
<dbReference type="EMBL" id="JAPCID010000070">
    <property type="protein sequence ID" value="MDA0141956.1"/>
    <property type="molecule type" value="Genomic_DNA"/>
</dbReference>
<sequence length="128" mass="13069">MSFDSRSPRVKRHTPGGERGQASIELLGLLPLVLALALAGFTVVASYTASEQAGEAAQAGALALLQGETDPRGAAREALPASTRNRASITVTGRRVRVRVLPRTALPIPGLAARLAGTAHADAGPSAP</sequence>
<feature type="transmembrane region" description="Helical" evidence="1">
    <location>
        <begin position="26"/>
        <end position="47"/>
    </location>
</feature>
<protein>
    <recommendedName>
        <fullName evidence="4">Pilus assembly protein</fullName>
    </recommendedName>
</protein>
<comment type="caution">
    <text evidence="2">The sequence shown here is derived from an EMBL/GenBank/DDBJ whole genome shotgun (WGS) entry which is preliminary data.</text>
</comment>
<evidence type="ECO:0000256" key="1">
    <source>
        <dbReference type="SAM" id="Phobius"/>
    </source>
</evidence>
<evidence type="ECO:0008006" key="4">
    <source>
        <dbReference type="Google" id="ProtNLM"/>
    </source>
</evidence>
<keyword evidence="3" id="KW-1185">Reference proteome</keyword>
<keyword evidence="1" id="KW-0472">Membrane</keyword>